<dbReference type="EMBL" id="LN890565">
    <property type="protein sequence ID" value="CUS21446.1"/>
    <property type="molecule type" value="Genomic_DNA"/>
</dbReference>
<keyword evidence="5" id="KW-0227">DNA damage</keyword>
<keyword evidence="3 9" id="KW-0853">WD repeat</keyword>
<feature type="domain" description="CAF1B/HIR1 beta-propeller" evidence="11">
    <location>
        <begin position="6"/>
        <end position="410"/>
    </location>
</feature>
<evidence type="ECO:0000256" key="3">
    <source>
        <dbReference type="ARBA" id="ARBA00022574"/>
    </source>
</evidence>
<evidence type="ECO:0000259" key="11">
    <source>
        <dbReference type="Pfam" id="PF24105"/>
    </source>
</evidence>
<dbReference type="GO" id="GO:0006335">
    <property type="term" value="P:DNA replication-dependent chromatin assembly"/>
    <property type="evidence" value="ECO:0007669"/>
    <property type="project" value="InterPro"/>
</dbReference>
<comment type="similarity">
    <text evidence="2">Belongs to the WD repeat HIR1 family.</text>
</comment>
<dbReference type="PANTHER" id="PTHR15271:SF4">
    <property type="entry name" value="CHROMATIN ASSEMBLY FACTOR 1 SUBUNIT B"/>
    <property type="match status" value="1"/>
</dbReference>
<evidence type="ECO:0000256" key="10">
    <source>
        <dbReference type="SAM" id="MobiDB-lite"/>
    </source>
</evidence>
<dbReference type="SUPFAM" id="SSF50978">
    <property type="entry name" value="WD40 repeat-like"/>
    <property type="match status" value="1"/>
</dbReference>
<evidence type="ECO:0000256" key="1">
    <source>
        <dbReference type="ARBA" id="ARBA00004123"/>
    </source>
</evidence>
<dbReference type="PROSITE" id="PS50082">
    <property type="entry name" value="WD_REPEATS_2"/>
    <property type="match status" value="2"/>
</dbReference>
<keyword evidence="6" id="KW-0156">Chromatin regulator</keyword>
<feature type="repeat" description="WD" evidence="9">
    <location>
        <begin position="65"/>
        <end position="97"/>
    </location>
</feature>
<protein>
    <submittedName>
        <fullName evidence="12">LAQU0S03e02784g1_1</fullName>
    </submittedName>
</protein>
<dbReference type="GO" id="GO:0005634">
    <property type="term" value="C:nucleus"/>
    <property type="evidence" value="ECO:0007669"/>
    <property type="project" value="UniProtKB-SubCell"/>
</dbReference>
<evidence type="ECO:0000313" key="12">
    <source>
        <dbReference type="EMBL" id="CUS21446.1"/>
    </source>
</evidence>
<keyword evidence="13" id="KW-1185">Reference proteome</keyword>
<dbReference type="InterPro" id="IPR036322">
    <property type="entry name" value="WD40_repeat_dom_sf"/>
</dbReference>
<feature type="compositionally biased region" description="Polar residues" evidence="10">
    <location>
        <begin position="453"/>
        <end position="479"/>
    </location>
</feature>
<feature type="repeat" description="WD" evidence="9">
    <location>
        <begin position="130"/>
        <end position="171"/>
    </location>
</feature>
<dbReference type="InterPro" id="IPR045145">
    <property type="entry name" value="PTHR15271"/>
</dbReference>
<dbReference type="InterPro" id="IPR001680">
    <property type="entry name" value="WD40_rpt"/>
</dbReference>
<dbReference type="GO" id="GO:0006281">
    <property type="term" value="P:DNA repair"/>
    <property type="evidence" value="ECO:0007669"/>
    <property type="project" value="UniProtKB-KW"/>
</dbReference>
<keyword evidence="8" id="KW-0539">Nucleus</keyword>
<dbReference type="Gene3D" id="2.130.10.10">
    <property type="entry name" value="YVTN repeat-like/Quinoprotein amine dehydrogenase"/>
    <property type="match status" value="2"/>
</dbReference>
<dbReference type="GO" id="GO:0033186">
    <property type="term" value="C:CAF-1 complex"/>
    <property type="evidence" value="ECO:0007669"/>
    <property type="project" value="TreeGrafter"/>
</dbReference>
<comment type="subcellular location">
    <subcellularLocation>
        <location evidence="1">Nucleus</location>
    </subcellularLocation>
</comment>
<feature type="region of interest" description="Disordered" evidence="10">
    <location>
        <begin position="449"/>
        <end position="501"/>
    </location>
</feature>
<gene>
    <name evidence="12" type="ORF">LAQU0_S03e02784g</name>
</gene>
<dbReference type="InterPro" id="IPR015943">
    <property type="entry name" value="WD40/YVTN_repeat-like_dom_sf"/>
</dbReference>
<evidence type="ECO:0000256" key="5">
    <source>
        <dbReference type="ARBA" id="ARBA00022763"/>
    </source>
</evidence>
<evidence type="ECO:0000256" key="7">
    <source>
        <dbReference type="ARBA" id="ARBA00023204"/>
    </source>
</evidence>
<evidence type="ECO:0000256" key="2">
    <source>
        <dbReference type="ARBA" id="ARBA00007306"/>
    </source>
</evidence>
<dbReference type="AlphaFoldDB" id="A0A0P1KN35"/>
<dbReference type="PROSITE" id="PS50294">
    <property type="entry name" value="WD_REPEATS_REGION"/>
    <property type="match status" value="2"/>
</dbReference>
<organism evidence="12 13">
    <name type="scientific">Lachancea quebecensis</name>
    <dbReference type="NCBI Taxonomy" id="1654605"/>
    <lineage>
        <taxon>Eukaryota</taxon>
        <taxon>Fungi</taxon>
        <taxon>Dikarya</taxon>
        <taxon>Ascomycota</taxon>
        <taxon>Saccharomycotina</taxon>
        <taxon>Saccharomycetes</taxon>
        <taxon>Saccharomycetales</taxon>
        <taxon>Saccharomycetaceae</taxon>
        <taxon>Lachancea</taxon>
    </lineage>
</organism>
<dbReference type="InterPro" id="IPR055410">
    <property type="entry name" value="Beta-prop_CAF1B_HIR1"/>
</dbReference>
<evidence type="ECO:0000256" key="6">
    <source>
        <dbReference type="ARBA" id="ARBA00022853"/>
    </source>
</evidence>
<dbReference type="Pfam" id="PF24105">
    <property type="entry name" value="Beta-prop_CAF1B_HIR1"/>
    <property type="match status" value="1"/>
</dbReference>
<feature type="compositionally biased region" description="Basic residues" evidence="10">
    <location>
        <begin position="490"/>
        <end position="501"/>
    </location>
</feature>
<accession>A0A0P1KN35</accession>
<evidence type="ECO:0000256" key="8">
    <source>
        <dbReference type="ARBA" id="ARBA00023242"/>
    </source>
</evidence>
<keyword evidence="4" id="KW-0677">Repeat</keyword>
<keyword evidence="7" id="KW-0234">DNA repair</keyword>
<feature type="compositionally biased region" description="Basic and acidic residues" evidence="10">
    <location>
        <begin position="480"/>
        <end position="489"/>
    </location>
</feature>
<evidence type="ECO:0000256" key="9">
    <source>
        <dbReference type="PROSITE-ProRule" id="PRU00221"/>
    </source>
</evidence>
<name>A0A0P1KN35_9SACH</name>
<dbReference type="PANTHER" id="PTHR15271">
    <property type="entry name" value="CHROMATIN ASSEMBLY FACTOR 1 SUBUNIT B"/>
    <property type="match status" value="1"/>
</dbReference>
<evidence type="ECO:0000256" key="4">
    <source>
        <dbReference type="ARBA" id="ARBA00022737"/>
    </source>
</evidence>
<dbReference type="GO" id="GO:0006334">
    <property type="term" value="P:nucleosome assembly"/>
    <property type="evidence" value="ECO:0007669"/>
    <property type="project" value="TreeGrafter"/>
</dbReference>
<evidence type="ECO:0000313" key="13">
    <source>
        <dbReference type="Proteomes" id="UP000236544"/>
    </source>
</evidence>
<sequence length="501" mass="55938">MEASNLQIYWHESQPIYSLCFQSTGPAKARRLVTAGGDNRIRVWQLNFEERNALKVDSIDFLSSLTQHEQAVNVVRFNSTDDVLATAGDDGQLLLWKKNDSMAKEFGVDEEEFADFKESWHVWKRLRPATTGGASEIYDLCWSPDDNYIVTGSMDNSVRVFDVNEGSCVATAVDHNHYVQGVAWDPQDEFILSQSADRSVHLHKLVRDTTGAISSLKFSSKVAKGDLPCRKGHNSTELELDNVKSAFLFHNETLPSFFRRLAISPCGNLVCVPAGIFKNCDSQSESGNGNDELANAVYVFTRAYLEKHNNRPSLVIPFLKKPALVVSFSPVSYQLSSQGHPCVKLPYKLVFAVATSDEVLIYDTETAKPICIVGNLHYTPITDLSWSKDGAMLMISSTDGFCSYVSFKDELLGNLYRNEVQKGPKTNEANEKVSIEKYSIINTLPVKRKQSANDKNVSDQRSSSQVESKEQAQQASNVSKPDDSHDKIKTTKRRVKPTLLL</sequence>
<dbReference type="Proteomes" id="UP000236544">
    <property type="component" value="Unassembled WGS sequence"/>
</dbReference>
<dbReference type="OrthoDB" id="71227at2759"/>
<dbReference type="SMART" id="SM00320">
    <property type="entry name" value="WD40"/>
    <property type="match status" value="5"/>
</dbReference>
<proteinExistence type="inferred from homology"/>
<reference evidence="13" key="1">
    <citation type="submission" date="2015-10" db="EMBL/GenBank/DDBJ databases">
        <authorList>
            <person name="Devillers H."/>
        </authorList>
    </citation>
    <scope>NUCLEOTIDE SEQUENCE [LARGE SCALE GENOMIC DNA]</scope>
</reference>